<dbReference type="PANTHER" id="PTHR46680:SF3">
    <property type="entry name" value="NF-KAPPA-B INHIBITOR CACTUS"/>
    <property type="match status" value="1"/>
</dbReference>
<dbReference type="InParanoid" id="A0A067QQ45"/>
<dbReference type="PROSITE" id="PS50297">
    <property type="entry name" value="ANK_REP_REGION"/>
    <property type="match status" value="2"/>
</dbReference>
<feature type="repeat" description="ANK" evidence="3">
    <location>
        <begin position="85"/>
        <end position="117"/>
    </location>
</feature>
<dbReference type="InterPro" id="IPR036770">
    <property type="entry name" value="Ankyrin_rpt-contain_sf"/>
</dbReference>
<dbReference type="EMBL" id="KK853615">
    <property type="protein sequence ID" value="KDR04970.1"/>
    <property type="molecule type" value="Genomic_DNA"/>
</dbReference>
<reference evidence="4 5" key="1">
    <citation type="journal article" date="2014" name="Nat. Commun.">
        <title>Molecular traces of alternative social organization in a termite genome.</title>
        <authorList>
            <person name="Terrapon N."/>
            <person name="Li C."/>
            <person name="Robertson H.M."/>
            <person name="Ji L."/>
            <person name="Meng X."/>
            <person name="Booth W."/>
            <person name="Chen Z."/>
            <person name="Childers C.P."/>
            <person name="Glastad K.M."/>
            <person name="Gokhale K."/>
            <person name="Gowin J."/>
            <person name="Gronenberg W."/>
            <person name="Hermansen R.A."/>
            <person name="Hu H."/>
            <person name="Hunt B.G."/>
            <person name="Huylmans A.K."/>
            <person name="Khalil S.M."/>
            <person name="Mitchell R.D."/>
            <person name="Munoz-Torres M.C."/>
            <person name="Mustard J.A."/>
            <person name="Pan H."/>
            <person name="Reese J.T."/>
            <person name="Scharf M.E."/>
            <person name="Sun F."/>
            <person name="Vogel H."/>
            <person name="Xiao J."/>
            <person name="Yang W."/>
            <person name="Yang Z."/>
            <person name="Yang Z."/>
            <person name="Zhou J."/>
            <person name="Zhu J."/>
            <person name="Brent C.S."/>
            <person name="Elsik C.G."/>
            <person name="Goodisman M.A."/>
            <person name="Liberles D.A."/>
            <person name="Roe R.M."/>
            <person name="Vargo E.L."/>
            <person name="Vilcinskas A."/>
            <person name="Wang J."/>
            <person name="Bornberg-Bauer E."/>
            <person name="Korb J."/>
            <person name="Zhang G."/>
            <person name="Liebig J."/>
        </authorList>
    </citation>
    <scope>NUCLEOTIDE SEQUENCE [LARGE SCALE GENOMIC DNA]</scope>
    <source>
        <tissue evidence="4">Whole organism</tissue>
    </source>
</reference>
<dbReference type="PROSITE" id="PS50088">
    <property type="entry name" value="ANK_REPEAT"/>
    <property type="match status" value="2"/>
</dbReference>
<dbReference type="Pfam" id="PF12796">
    <property type="entry name" value="Ank_2"/>
    <property type="match status" value="1"/>
</dbReference>
<dbReference type="Gene3D" id="1.25.40.20">
    <property type="entry name" value="Ankyrin repeat-containing domain"/>
    <property type="match status" value="1"/>
</dbReference>
<dbReference type="PANTHER" id="PTHR46680">
    <property type="entry name" value="NF-KAPPA-B INHIBITOR ALPHA"/>
    <property type="match status" value="1"/>
</dbReference>
<evidence type="ECO:0000313" key="4">
    <source>
        <dbReference type="EMBL" id="KDR04970.1"/>
    </source>
</evidence>
<evidence type="ECO:0000256" key="1">
    <source>
        <dbReference type="ARBA" id="ARBA00022737"/>
    </source>
</evidence>
<dbReference type="STRING" id="136037.A0A067QQ45"/>
<accession>A0A067QQ45</accession>
<dbReference type="SMART" id="SM00248">
    <property type="entry name" value="ANK"/>
    <property type="match status" value="3"/>
</dbReference>
<protein>
    <submittedName>
        <fullName evidence="4">Serine/threonine-protein phosphatase 6 regulatory ankyrin repeat subunit C</fullName>
    </submittedName>
</protein>
<organism evidence="4 5">
    <name type="scientific">Zootermopsis nevadensis</name>
    <name type="common">Dampwood termite</name>
    <dbReference type="NCBI Taxonomy" id="136037"/>
    <lineage>
        <taxon>Eukaryota</taxon>
        <taxon>Metazoa</taxon>
        <taxon>Ecdysozoa</taxon>
        <taxon>Arthropoda</taxon>
        <taxon>Hexapoda</taxon>
        <taxon>Insecta</taxon>
        <taxon>Pterygota</taxon>
        <taxon>Neoptera</taxon>
        <taxon>Polyneoptera</taxon>
        <taxon>Dictyoptera</taxon>
        <taxon>Blattodea</taxon>
        <taxon>Blattoidea</taxon>
        <taxon>Termitoidae</taxon>
        <taxon>Termopsidae</taxon>
        <taxon>Zootermopsis</taxon>
    </lineage>
</organism>
<evidence type="ECO:0000313" key="5">
    <source>
        <dbReference type="Proteomes" id="UP000027135"/>
    </source>
</evidence>
<dbReference type="eggNOG" id="KOG4177">
    <property type="taxonomic scope" value="Eukaryota"/>
</dbReference>
<evidence type="ECO:0000256" key="2">
    <source>
        <dbReference type="ARBA" id="ARBA00023043"/>
    </source>
</evidence>
<feature type="repeat" description="ANK" evidence="3">
    <location>
        <begin position="52"/>
        <end position="84"/>
    </location>
</feature>
<dbReference type="Pfam" id="PF00023">
    <property type="entry name" value="Ank"/>
    <property type="match status" value="1"/>
</dbReference>
<dbReference type="InterPro" id="IPR051070">
    <property type="entry name" value="NF-kappa-B_inhibitor"/>
</dbReference>
<keyword evidence="1" id="KW-0677">Repeat</keyword>
<dbReference type="Proteomes" id="UP000027135">
    <property type="component" value="Unassembled WGS sequence"/>
</dbReference>
<gene>
    <name evidence="4" type="ORF">L798_04575</name>
</gene>
<name>A0A067QQ45_ZOONE</name>
<keyword evidence="5" id="KW-1185">Reference proteome</keyword>
<evidence type="ECO:0000256" key="3">
    <source>
        <dbReference type="PROSITE-ProRule" id="PRU00023"/>
    </source>
</evidence>
<proteinExistence type="predicted"/>
<dbReference type="AlphaFoldDB" id="A0A067QQ45"/>
<dbReference type="SUPFAM" id="SSF48403">
    <property type="entry name" value="Ankyrin repeat"/>
    <property type="match status" value="1"/>
</dbReference>
<keyword evidence="2 3" id="KW-0040">ANK repeat</keyword>
<dbReference type="InterPro" id="IPR002110">
    <property type="entry name" value="Ankyrin_rpt"/>
</dbReference>
<sequence>MVESVYFNILLTSCDRDGSKSSALHLVLHCCNPIDVDYLIKTGAHLNVHDWNGFTQLHYALICNYTELAMHLVEKGADVNIPDSGGRSPLQLSVIKNNVKCVKHLVKFNANVNYQGPKKLTALSMAIRRGRMVR</sequence>